<dbReference type="Gene3D" id="2.60.120.200">
    <property type="match status" value="1"/>
</dbReference>
<dbReference type="Proteomes" id="UP001208570">
    <property type="component" value="Unassembled WGS sequence"/>
</dbReference>
<comment type="caution">
    <text evidence="3">The sequence shown here is derived from an EMBL/GenBank/DDBJ whole genome shotgun (WGS) entry which is preliminary data.</text>
</comment>
<name>A0AAD9KGG3_9ANNE</name>
<dbReference type="PROSITE" id="PS50025">
    <property type="entry name" value="LAM_G_DOMAIN"/>
    <property type="match status" value="1"/>
</dbReference>
<dbReference type="InterPro" id="IPR013320">
    <property type="entry name" value="ConA-like_dom_sf"/>
</dbReference>
<evidence type="ECO:0000256" key="1">
    <source>
        <dbReference type="PROSITE-ProRule" id="PRU00122"/>
    </source>
</evidence>
<feature type="domain" description="Laminin G" evidence="2">
    <location>
        <begin position="11"/>
        <end position="199"/>
    </location>
</feature>
<dbReference type="AlphaFoldDB" id="A0AAD9KGG3"/>
<organism evidence="3 4">
    <name type="scientific">Paralvinella palmiformis</name>
    <dbReference type="NCBI Taxonomy" id="53620"/>
    <lineage>
        <taxon>Eukaryota</taxon>
        <taxon>Metazoa</taxon>
        <taxon>Spiralia</taxon>
        <taxon>Lophotrochozoa</taxon>
        <taxon>Annelida</taxon>
        <taxon>Polychaeta</taxon>
        <taxon>Sedentaria</taxon>
        <taxon>Canalipalpata</taxon>
        <taxon>Terebellida</taxon>
        <taxon>Terebelliformia</taxon>
        <taxon>Alvinellidae</taxon>
        <taxon>Paralvinella</taxon>
    </lineage>
</organism>
<gene>
    <name evidence="3" type="ORF">LSH36_1g11000</name>
</gene>
<evidence type="ECO:0000313" key="4">
    <source>
        <dbReference type="Proteomes" id="UP001208570"/>
    </source>
</evidence>
<dbReference type="CDD" id="cd00110">
    <property type="entry name" value="LamG"/>
    <property type="match status" value="1"/>
</dbReference>
<keyword evidence="4" id="KW-1185">Reference proteome</keyword>
<reference evidence="3" key="1">
    <citation type="journal article" date="2023" name="Mol. Biol. Evol.">
        <title>Third-Generation Sequencing Reveals the Adaptive Role of the Epigenome in Three Deep-Sea Polychaetes.</title>
        <authorList>
            <person name="Perez M."/>
            <person name="Aroh O."/>
            <person name="Sun Y."/>
            <person name="Lan Y."/>
            <person name="Juniper S.K."/>
            <person name="Young C.R."/>
            <person name="Angers B."/>
            <person name="Qian P.Y."/>
        </authorList>
    </citation>
    <scope>NUCLEOTIDE SEQUENCE</scope>
    <source>
        <strain evidence="3">P08H-3</strain>
    </source>
</reference>
<comment type="caution">
    <text evidence="1">Lacks conserved residue(s) required for the propagation of feature annotation.</text>
</comment>
<evidence type="ECO:0000259" key="2">
    <source>
        <dbReference type="PROSITE" id="PS50025"/>
    </source>
</evidence>
<proteinExistence type="predicted"/>
<dbReference type="Pfam" id="PF02210">
    <property type="entry name" value="Laminin_G_2"/>
    <property type="match status" value="1"/>
</dbReference>
<sequence length="324" mass="35785">MSFVLFISDGIAYSFGSAGGLIHFSYADNQLHNTKRDQLALGFITDQKDAILARIDSRGSEDYIEMELVDGNIFVVYNMGTMDHPIGQLFDRVDDGEYHVVRFVRNGANASIELDNTAPQYKNPSDYYQLINGIELTGSQLTIFNRLGDVYIGGRKDKEGRIVRPFTGTVAGFVLNGNAVLEKAAEGDARVKIEGDIQLLIQPLHRHPSITAASPTSPGIVTPSPKDISTPGMQSTMRVKEMNYITHAPLRVIPECRSSAQSVMADYTGDVRGRGSDPCYLHLWLVSSDHFIYLACCSTGMCPRYDRYQGQEMKSLAGLPTDTR</sequence>
<dbReference type="PANTHER" id="PTHR15036:SF89">
    <property type="entry name" value="NEUREXIN 1, ISOFORM F"/>
    <property type="match status" value="1"/>
</dbReference>
<dbReference type="InterPro" id="IPR050372">
    <property type="entry name" value="Neurexin-related_CASP"/>
</dbReference>
<accession>A0AAD9KGG3</accession>
<dbReference type="SUPFAM" id="SSF49899">
    <property type="entry name" value="Concanavalin A-like lectins/glucanases"/>
    <property type="match status" value="1"/>
</dbReference>
<dbReference type="SMART" id="SM00282">
    <property type="entry name" value="LamG"/>
    <property type="match status" value="1"/>
</dbReference>
<dbReference type="EMBL" id="JAODUP010000001">
    <property type="protein sequence ID" value="KAK2170672.1"/>
    <property type="molecule type" value="Genomic_DNA"/>
</dbReference>
<dbReference type="PANTHER" id="PTHR15036">
    <property type="entry name" value="PIKACHURIN-LIKE PROTEIN"/>
    <property type="match status" value="1"/>
</dbReference>
<dbReference type="InterPro" id="IPR001791">
    <property type="entry name" value="Laminin_G"/>
</dbReference>
<evidence type="ECO:0000313" key="3">
    <source>
        <dbReference type="EMBL" id="KAK2170672.1"/>
    </source>
</evidence>
<protein>
    <recommendedName>
        <fullName evidence="2">Laminin G domain-containing protein</fullName>
    </recommendedName>
</protein>